<dbReference type="Pfam" id="PF13456">
    <property type="entry name" value="RVT_3"/>
    <property type="match status" value="1"/>
</dbReference>
<dbReference type="SUPFAM" id="SSF53098">
    <property type="entry name" value="Ribonuclease H-like"/>
    <property type="match status" value="1"/>
</dbReference>
<dbReference type="GO" id="GO:0003676">
    <property type="term" value="F:nucleic acid binding"/>
    <property type="evidence" value="ECO:0007669"/>
    <property type="project" value="InterPro"/>
</dbReference>
<dbReference type="CDD" id="cd06222">
    <property type="entry name" value="RNase_H_like"/>
    <property type="match status" value="1"/>
</dbReference>
<dbReference type="PANTHER" id="PTHR47074">
    <property type="entry name" value="BNAC02G40300D PROTEIN"/>
    <property type="match status" value="1"/>
</dbReference>
<evidence type="ECO:0000259" key="1">
    <source>
        <dbReference type="Pfam" id="PF13456"/>
    </source>
</evidence>
<organism evidence="2 3">
    <name type="scientific">Dipteronia dyeriana</name>
    <dbReference type="NCBI Taxonomy" id="168575"/>
    <lineage>
        <taxon>Eukaryota</taxon>
        <taxon>Viridiplantae</taxon>
        <taxon>Streptophyta</taxon>
        <taxon>Embryophyta</taxon>
        <taxon>Tracheophyta</taxon>
        <taxon>Spermatophyta</taxon>
        <taxon>Magnoliopsida</taxon>
        <taxon>eudicotyledons</taxon>
        <taxon>Gunneridae</taxon>
        <taxon>Pentapetalae</taxon>
        <taxon>rosids</taxon>
        <taxon>malvids</taxon>
        <taxon>Sapindales</taxon>
        <taxon>Sapindaceae</taxon>
        <taxon>Hippocastanoideae</taxon>
        <taxon>Acereae</taxon>
        <taxon>Dipteronia</taxon>
    </lineage>
</organism>
<dbReference type="Proteomes" id="UP001280121">
    <property type="component" value="Unassembled WGS sequence"/>
</dbReference>
<accession>A0AAD9TT36</accession>
<proteinExistence type="predicted"/>
<evidence type="ECO:0000313" key="3">
    <source>
        <dbReference type="Proteomes" id="UP001280121"/>
    </source>
</evidence>
<protein>
    <recommendedName>
        <fullName evidence="1">RNase H type-1 domain-containing protein</fullName>
    </recommendedName>
</protein>
<evidence type="ECO:0000313" key="2">
    <source>
        <dbReference type="EMBL" id="KAK2641436.1"/>
    </source>
</evidence>
<reference evidence="2" key="1">
    <citation type="journal article" date="2023" name="Plant J.">
        <title>Genome sequences and population genomics provide insights into the demographic history, inbreeding, and mutation load of two 'living fossil' tree species of Dipteronia.</title>
        <authorList>
            <person name="Feng Y."/>
            <person name="Comes H.P."/>
            <person name="Chen J."/>
            <person name="Zhu S."/>
            <person name="Lu R."/>
            <person name="Zhang X."/>
            <person name="Li P."/>
            <person name="Qiu J."/>
            <person name="Olsen K.M."/>
            <person name="Qiu Y."/>
        </authorList>
    </citation>
    <scope>NUCLEOTIDE SEQUENCE</scope>
    <source>
        <strain evidence="2">KIB01</strain>
    </source>
</reference>
<dbReference type="GO" id="GO:0004523">
    <property type="term" value="F:RNA-DNA hybrid ribonuclease activity"/>
    <property type="evidence" value="ECO:0007669"/>
    <property type="project" value="InterPro"/>
</dbReference>
<dbReference type="InterPro" id="IPR012337">
    <property type="entry name" value="RNaseH-like_sf"/>
</dbReference>
<feature type="domain" description="RNase H type-1" evidence="1">
    <location>
        <begin position="113"/>
        <end position="197"/>
    </location>
</feature>
<dbReference type="AlphaFoldDB" id="A0AAD9TT36"/>
<dbReference type="InterPro" id="IPR052929">
    <property type="entry name" value="RNase_H-like_EbsB-rel"/>
</dbReference>
<name>A0AAD9TT36_9ROSI</name>
<dbReference type="InterPro" id="IPR036397">
    <property type="entry name" value="RNaseH_sf"/>
</dbReference>
<dbReference type="Gene3D" id="3.30.420.10">
    <property type="entry name" value="Ribonuclease H-like superfamily/Ribonuclease H"/>
    <property type="match status" value="1"/>
</dbReference>
<dbReference type="InterPro" id="IPR002156">
    <property type="entry name" value="RNaseH_domain"/>
</dbReference>
<dbReference type="PANTHER" id="PTHR47074:SF48">
    <property type="entry name" value="POLYNUCLEOTIDYL TRANSFERASE, RIBONUCLEASE H-LIKE SUPERFAMILY PROTEIN"/>
    <property type="match status" value="1"/>
</dbReference>
<comment type="caution">
    <text evidence="2">The sequence shown here is derived from an EMBL/GenBank/DDBJ whole genome shotgun (WGS) entry which is preliminary data.</text>
</comment>
<sequence length="207" mass="22694">MKATAMRARNSITRLFDENGVWCDSKEDVHRIIERGVSVDVTCASCSKCPETTIDTLWGCAKLKEVQNVVAWSTSFLAAYEAANDSVVDDQRCLGTIEEARWRPSTKLMYKINTNASIQAQSNCMGVGIVIRDRSGWVMGSSAQRIQACFTPQIAEAIAILRGIEFARDMGLLPVVVESDALGVVKHIIDGNNCTDDIVNTSDVFVI</sequence>
<dbReference type="EMBL" id="JANJYI010000007">
    <property type="protein sequence ID" value="KAK2641436.1"/>
    <property type="molecule type" value="Genomic_DNA"/>
</dbReference>
<dbReference type="InterPro" id="IPR044730">
    <property type="entry name" value="RNase_H-like_dom_plant"/>
</dbReference>
<gene>
    <name evidence="2" type="ORF">Ddye_023199</name>
</gene>
<keyword evidence="3" id="KW-1185">Reference proteome</keyword>